<keyword evidence="1" id="KW-0646">Protease inhibitor</keyword>
<dbReference type="AlphaFoldDB" id="A0A7R9QF57"/>
<sequence length="150" mass="16707">MGRRTCKQPLIKRSMCTQPISCPEKACVCGPEYVKDNTHKCIPRHRCSENCSTDEIYKLCPSSCDIHCGNVDNPPKSCPEDKRDEHECIAGCVCPSGLIRDYSTGKCVKKEMCSQKSVLSCPPNEEYRNCSKVCDKVCNKEDTNCDASIS</sequence>
<protein>
    <recommendedName>
        <fullName evidence="3">TIL domain-containing protein</fullName>
    </recommendedName>
</protein>
<evidence type="ECO:0000259" key="3">
    <source>
        <dbReference type="Pfam" id="PF01826"/>
    </source>
</evidence>
<dbReference type="InterPro" id="IPR051368">
    <property type="entry name" value="SerProtInhib-TIL_Domain"/>
</dbReference>
<name>A0A7R9QF57_9ACAR</name>
<organism evidence="4">
    <name type="scientific">Medioppia subpectinata</name>
    <dbReference type="NCBI Taxonomy" id="1979941"/>
    <lineage>
        <taxon>Eukaryota</taxon>
        <taxon>Metazoa</taxon>
        <taxon>Ecdysozoa</taxon>
        <taxon>Arthropoda</taxon>
        <taxon>Chelicerata</taxon>
        <taxon>Arachnida</taxon>
        <taxon>Acari</taxon>
        <taxon>Acariformes</taxon>
        <taxon>Sarcoptiformes</taxon>
        <taxon>Oribatida</taxon>
        <taxon>Brachypylina</taxon>
        <taxon>Oppioidea</taxon>
        <taxon>Oppiidae</taxon>
        <taxon>Medioppia</taxon>
    </lineage>
</organism>
<evidence type="ECO:0000313" key="4">
    <source>
        <dbReference type="EMBL" id="CAD7641950.1"/>
    </source>
</evidence>
<dbReference type="InterPro" id="IPR036084">
    <property type="entry name" value="Ser_inhib-like_sf"/>
</dbReference>
<dbReference type="PANTHER" id="PTHR23259">
    <property type="entry name" value="RIDDLE"/>
    <property type="match status" value="1"/>
</dbReference>
<evidence type="ECO:0000256" key="2">
    <source>
        <dbReference type="ARBA" id="ARBA00023157"/>
    </source>
</evidence>
<evidence type="ECO:0000256" key="1">
    <source>
        <dbReference type="ARBA" id="ARBA00022690"/>
    </source>
</evidence>
<keyword evidence="5" id="KW-1185">Reference proteome</keyword>
<dbReference type="Proteomes" id="UP000759131">
    <property type="component" value="Unassembled WGS sequence"/>
</dbReference>
<feature type="domain" description="TIL" evidence="3">
    <location>
        <begin position="51"/>
        <end position="113"/>
    </location>
</feature>
<reference evidence="4" key="1">
    <citation type="submission" date="2020-11" db="EMBL/GenBank/DDBJ databases">
        <authorList>
            <person name="Tran Van P."/>
        </authorList>
    </citation>
    <scope>NUCLEOTIDE SEQUENCE</scope>
</reference>
<dbReference type="Gene3D" id="2.10.25.10">
    <property type="entry name" value="Laminin"/>
    <property type="match status" value="1"/>
</dbReference>
<evidence type="ECO:0000313" key="5">
    <source>
        <dbReference type="Proteomes" id="UP000759131"/>
    </source>
</evidence>
<dbReference type="EMBL" id="CAJPIZ010026211">
    <property type="protein sequence ID" value="CAG2118963.1"/>
    <property type="molecule type" value="Genomic_DNA"/>
</dbReference>
<dbReference type="GO" id="GO:0030414">
    <property type="term" value="F:peptidase inhibitor activity"/>
    <property type="evidence" value="ECO:0007669"/>
    <property type="project" value="UniProtKB-KW"/>
</dbReference>
<keyword evidence="2" id="KW-1015">Disulfide bond</keyword>
<dbReference type="CDD" id="cd19941">
    <property type="entry name" value="TIL"/>
    <property type="match status" value="1"/>
</dbReference>
<dbReference type="InterPro" id="IPR002919">
    <property type="entry name" value="TIL_dom"/>
</dbReference>
<dbReference type="OrthoDB" id="6236007at2759"/>
<feature type="non-terminal residue" evidence="4">
    <location>
        <position position="150"/>
    </location>
</feature>
<dbReference type="PANTHER" id="PTHR23259:SF70">
    <property type="entry name" value="ACCESSORY GLAND PROTEIN ACP62F-RELATED"/>
    <property type="match status" value="1"/>
</dbReference>
<dbReference type="Pfam" id="PF01826">
    <property type="entry name" value="TIL"/>
    <property type="match status" value="1"/>
</dbReference>
<dbReference type="EMBL" id="OC880786">
    <property type="protein sequence ID" value="CAD7641950.1"/>
    <property type="molecule type" value="Genomic_DNA"/>
</dbReference>
<gene>
    <name evidence="4" type="ORF">OSB1V03_LOCUS18913</name>
</gene>
<proteinExistence type="predicted"/>
<accession>A0A7R9QF57</accession>
<dbReference type="SUPFAM" id="SSF57567">
    <property type="entry name" value="Serine protease inhibitors"/>
    <property type="match status" value="1"/>
</dbReference>